<dbReference type="RefSeq" id="WP_103116806.1">
    <property type="nucleotide sequence ID" value="NZ_PPFX01000057.1"/>
</dbReference>
<dbReference type="OrthoDB" id="5457915at2"/>
<organism evidence="2 3">
    <name type="scientific">Geothermobacter hydrogeniphilus</name>
    <dbReference type="NCBI Taxonomy" id="1969733"/>
    <lineage>
        <taxon>Bacteria</taxon>
        <taxon>Pseudomonadati</taxon>
        <taxon>Thermodesulfobacteriota</taxon>
        <taxon>Desulfuromonadia</taxon>
        <taxon>Desulfuromonadales</taxon>
        <taxon>Geothermobacteraceae</taxon>
        <taxon>Geothermobacter</taxon>
    </lineage>
</organism>
<dbReference type="InterPro" id="IPR007712">
    <property type="entry name" value="RelE/ParE_toxin"/>
</dbReference>
<sequence>MSSLWTVRLAGKAEQDFFEIVQWSAANFGQHQAAVYAETLSLALSALAEGPEVSGARRREEIGHGILTLHVARQGRKGRHFVVFRVSGVRTIDVLRLLHDSMDLVRHV</sequence>
<dbReference type="InterPro" id="IPR035093">
    <property type="entry name" value="RelE/ParE_toxin_dom_sf"/>
</dbReference>
<dbReference type="AlphaFoldDB" id="A0A2K2H624"/>
<comment type="caution">
    <text evidence="2">The sequence shown here is derived from an EMBL/GenBank/DDBJ whole genome shotgun (WGS) entry which is preliminary data.</text>
</comment>
<gene>
    <name evidence="2" type="ORF">C2E25_16430</name>
</gene>
<accession>A0A2K2H624</accession>
<dbReference type="Gene3D" id="3.30.2310.20">
    <property type="entry name" value="RelE-like"/>
    <property type="match status" value="1"/>
</dbReference>
<name>A0A2K2H624_9BACT</name>
<reference evidence="2 3" key="1">
    <citation type="journal article" date="2018" name="Genome Announc.">
        <title>Genome Sequence of Geothermobacter sp. HR-1 Iron Reducer from the Loihi Seamount.</title>
        <authorList>
            <person name="Smith H."/>
            <person name="Abuyen K."/>
            <person name="Tremblay J."/>
            <person name="Savalia P."/>
            <person name="Perez-Rodriguez I."/>
            <person name="Emerson D."/>
            <person name="Tully B."/>
            <person name="Amend J."/>
        </authorList>
    </citation>
    <scope>NUCLEOTIDE SEQUENCE [LARGE SCALE GENOMIC DNA]</scope>
    <source>
        <strain evidence="2 3">HR-1</strain>
    </source>
</reference>
<proteinExistence type="predicted"/>
<dbReference type="EMBL" id="PPFX01000057">
    <property type="protein sequence ID" value="PNU18663.1"/>
    <property type="molecule type" value="Genomic_DNA"/>
</dbReference>
<dbReference type="Proteomes" id="UP000236340">
    <property type="component" value="Unassembled WGS sequence"/>
</dbReference>
<protein>
    <submittedName>
        <fullName evidence="2">Type II toxin-antitoxin system RelE/ParE family toxin</fullName>
    </submittedName>
</protein>
<evidence type="ECO:0000313" key="3">
    <source>
        <dbReference type="Proteomes" id="UP000236340"/>
    </source>
</evidence>
<evidence type="ECO:0000256" key="1">
    <source>
        <dbReference type="ARBA" id="ARBA00022649"/>
    </source>
</evidence>
<keyword evidence="1" id="KW-1277">Toxin-antitoxin system</keyword>
<evidence type="ECO:0000313" key="2">
    <source>
        <dbReference type="EMBL" id="PNU18663.1"/>
    </source>
</evidence>
<dbReference type="Pfam" id="PF05016">
    <property type="entry name" value="ParE_toxin"/>
    <property type="match status" value="1"/>
</dbReference>